<reference evidence="2 3" key="1">
    <citation type="journal article" date="2018" name="Sci. Rep.">
        <title>Genomic signatures of local adaptation to the degree of environmental predictability in rotifers.</title>
        <authorList>
            <person name="Franch-Gras L."/>
            <person name="Hahn C."/>
            <person name="Garcia-Roger E.M."/>
            <person name="Carmona M.J."/>
            <person name="Serra M."/>
            <person name="Gomez A."/>
        </authorList>
    </citation>
    <scope>NUCLEOTIDE SEQUENCE [LARGE SCALE GENOMIC DNA]</scope>
    <source>
        <strain evidence="2">HYR1</strain>
    </source>
</reference>
<dbReference type="Proteomes" id="UP000276133">
    <property type="component" value="Unassembled WGS sequence"/>
</dbReference>
<dbReference type="EMBL" id="REGN01000598">
    <property type="protein sequence ID" value="RNA40756.1"/>
    <property type="molecule type" value="Genomic_DNA"/>
</dbReference>
<keyword evidence="3" id="KW-1185">Reference proteome</keyword>
<feature type="compositionally biased region" description="Polar residues" evidence="1">
    <location>
        <begin position="46"/>
        <end position="63"/>
    </location>
</feature>
<proteinExistence type="predicted"/>
<name>A0A3M7SYF0_BRAPC</name>
<comment type="caution">
    <text evidence="2">The sequence shown here is derived from an EMBL/GenBank/DDBJ whole genome shotgun (WGS) entry which is preliminary data.</text>
</comment>
<evidence type="ECO:0000313" key="2">
    <source>
        <dbReference type="EMBL" id="RNA40756.1"/>
    </source>
</evidence>
<evidence type="ECO:0000313" key="3">
    <source>
        <dbReference type="Proteomes" id="UP000276133"/>
    </source>
</evidence>
<feature type="region of interest" description="Disordered" evidence="1">
    <location>
        <begin position="46"/>
        <end position="117"/>
    </location>
</feature>
<protein>
    <submittedName>
        <fullName evidence="2">Uncharacterized protein</fullName>
    </submittedName>
</protein>
<organism evidence="2 3">
    <name type="scientific">Brachionus plicatilis</name>
    <name type="common">Marine rotifer</name>
    <name type="synonym">Brachionus muelleri</name>
    <dbReference type="NCBI Taxonomy" id="10195"/>
    <lineage>
        <taxon>Eukaryota</taxon>
        <taxon>Metazoa</taxon>
        <taxon>Spiralia</taxon>
        <taxon>Gnathifera</taxon>
        <taxon>Rotifera</taxon>
        <taxon>Eurotatoria</taxon>
        <taxon>Monogononta</taxon>
        <taxon>Pseudotrocha</taxon>
        <taxon>Ploima</taxon>
        <taxon>Brachionidae</taxon>
        <taxon>Brachionus</taxon>
    </lineage>
</organism>
<sequence>MSESISHRLFWSGLYSSIFLQIRSNYKLVNDVNFFEYKRPAYIQRNTLRNNGSNKKVTSNKPSPDNDHSGRSSRLVCGSDPSVPTVIHGRPNRPIRPTRPTNPADPSDQPNRPAVPT</sequence>
<gene>
    <name evidence="2" type="ORF">BpHYR1_003380</name>
</gene>
<accession>A0A3M7SYF0</accession>
<dbReference type="AlphaFoldDB" id="A0A3M7SYF0"/>
<evidence type="ECO:0000256" key="1">
    <source>
        <dbReference type="SAM" id="MobiDB-lite"/>
    </source>
</evidence>